<evidence type="ECO:0000259" key="7">
    <source>
        <dbReference type="PROSITE" id="PS51523"/>
    </source>
</evidence>
<reference evidence="8 9" key="1">
    <citation type="submission" date="2024-08" db="EMBL/GenBank/DDBJ databases">
        <title>Insights into the chromosomal genome structure of Flemingia macrophylla.</title>
        <authorList>
            <person name="Ding Y."/>
            <person name="Zhao Y."/>
            <person name="Bi W."/>
            <person name="Wu M."/>
            <person name="Zhao G."/>
            <person name="Gong Y."/>
            <person name="Li W."/>
            <person name="Zhang P."/>
        </authorList>
    </citation>
    <scope>NUCLEOTIDE SEQUENCE [LARGE SCALE GENOMIC DNA]</scope>
    <source>
        <strain evidence="8">DYQJB</strain>
        <tissue evidence="8">Leaf</tissue>
    </source>
</reference>
<keyword evidence="5" id="KW-0862">Zinc</keyword>
<evidence type="ECO:0000256" key="1">
    <source>
        <dbReference type="ARBA" id="ARBA00004496"/>
    </source>
</evidence>
<keyword evidence="9" id="KW-1185">Reference proteome</keyword>
<feature type="region of interest" description="Disordered" evidence="6">
    <location>
        <begin position="1"/>
        <end position="25"/>
    </location>
</feature>
<dbReference type="GO" id="GO:0008270">
    <property type="term" value="F:zinc ion binding"/>
    <property type="evidence" value="ECO:0007669"/>
    <property type="project" value="UniProtKB-KW"/>
</dbReference>
<keyword evidence="4" id="KW-0863">Zinc-finger</keyword>
<dbReference type="Pfam" id="PF04770">
    <property type="entry name" value="ZF-HD_dimer"/>
    <property type="match status" value="1"/>
</dbReference>
<dbReference type="GO" id="GO:0005737">
    <property type="term" value="C:cytoplasm"/>
    <property type="evidence" value="ECO:0007669"/>
    <property type="project" value="UniProtKB-SubCell"/>
</dbReference>
<evidence type="ECO:0000256" key="3">
    <source>
        <dbReference type="ARBA" id="ARBA00022723"/>
    </source>
</evidence>
<sequence>MRKRTAGVGRDDQPPPRSSNNSNLRTVTTVTYGECQKNQALHLGGSCMDGCGEFMASGPEGSASAMICAACGCHRSFHKRIVSVQLVCDCSYSPTTSGSSRV</sequence>
<protein>
    <recommendedName>
        <fullName evidence="7">ZF-HD dimerization-type domain-containing protein</fullName>
    </recommendedName>
</protein>
<dbReference type="NCBIfam" id="TIGR01566">
    <property type="entry name" value="ZF_HD_prot_N"/>
    <property type="match status" value="1"/>
</dbReference>
<dbReference type="PANTHER" id="PTHR31948:SF162">
    <property type="entry name" value="MINI ZINC FINGER PROTEIN 2"/>
    <property type="match status" value="1"/>
</dbReference>
<dbReference type="InterPro" id="IPR006456">
    <property type="entry name" value="ZF_HD_homeobox_Cys/His_dimer"/>
</dbReference>
<evidence type="ECO:0000256" key="6">
    <source>
        <dbReference type="SAM" id="MobiDB-lite"/>
    </source>
</evidence>
<evidence type="ECO:0000256" key="4">
    <source>
        <dbReference type="ARBA" id="ARBA00022771"/>
    </source>
</evidence>
<keyword evidence="2" id="KW-0963">Cytoplasm</keyword>
<name>A0ABD1M2G3_9FABA</name>
<dbReference type="PROSITE" id="PS51523">
    <property type="entry name" value="ZF_HD_DIMER"/>
    <property type="match status" value="1"/>
</dbReference>
<evidence type="ECO:0000256" key="2">
    <source>
        <dbReference type="ARBA" id="ARBA00022490"/>
    </source>
</evidence>
<accession>A0ABD1M2G3</accession>
<comment type="subcellular location">
    <subcellularLocation>
        <location evidence="1">Cytoplasm</location>
    </subcellularLocation>
</comment>
<organism evidence="8 9">
    <name type="scientific">Flemingia macrophylla</name>
    <dbReference type="NCBI Taxonomy" id="520843"/>
    <lineage>
        <taxon>Eukaryota</taxon>
        <taxon>Viridiplantae</taxon>
        <taxon>Streptophyta</taxon>
        <taxon>Embryophyta</taxon>
        <taxon>Tracheophyta</taxon>
        <taxon>Spermatophyta</taxon>
        <taxon>Magnoliopsida</taxon>
        <taxon>eudicotyledons</taxon>
        <taxon>Gunneridae</taxon>
        <taxon>Pentapetalae</taxon>
        <taxon>rosids</taxon>
        <taxon>fabids</taxon>
        <taxon>Fabales</taxon>
        <taxon>Fabaceae</taxon>
        <taxon>Papilionoideae</taxon>
        <taxon>50 kb inversion clade</taxon>
        <taxon>NPAAA clade</taxon>
        <taxon>indigoferoid/millettioid clade</taxon>
        <taxon>Phaseoleae</taxon>
        <taxon>Flemingia</taxon>
    </lineage>
</organism>
<evidence type="ECO:0000256" key="5">
    <source>
        <dbReference type="ARBA" id="ARBA00022833"/>
    </source>
</evidence>
<feature type="domain" description="ZF-HD dimerization-type" evidence="7">
    <location>
        <begin position="32"/>
        <end position="81"/>
    </location>
</feature>
<gene>
    <name evidence="8" type="ORF">Fmac_017566</name>
</gene>
<dbReference type="AlphaFoldDB" id="A0ABD1M2G3"/>
<dbReference type="PANTHER" id="PTHR31948">
    <property type="entry name" value="ZINC-FINGER HOMEODOMAIN PROTEIN 2"/>
    <property type="match status" value="1"/>
</dbReference>
<dbReference type="EMBL" id="JBGMDY010000006">
    <property type="protein sequence ID" value="KAL2329985.1"/>
    <property type="molecule type" value="Genomic_DNA"/>
</dbReference>
<comment type="caution">
    <text evidence="8">The sequence shown here is derived from an EMBL/GenBank/DDBJ whole genome shotgun (WGS) entry which is preliminary data.</text>
</comment>
<evidence type="ECO:0000313" key="8">
    <source>
        <dbReference type="EMBL" id="KAL2329985.1"/>
    </source>
</evidence>
<keyword evidence="3" id="KW-0479">Metal-binding</keyword>
<proteinExistence type="predicted"/>
<dbReference type="Proteomes" id="UP001603857">
    <property type="component" value="Unassembled WGS sequence"/>
</dbReference>
<evidence type="ECO:0000313" key="9">
    <source>
        <dbReference type="Proteomes" id="UP001603857"/>
    </source>
</evidence>